<dbReference type="SUPFAM" id="SSF111369">
    <property type="entry name" value="HlyD-like secretion proteins"/>
    <property type="match status" value="1"/>
</dbReference>
<sequence length="413" mass="44510">MNRRILLPVLAAFILVSPFLVRFFARSAATEVEVEPVRLRDIRETVLATGNLIYRQQALLSPEIIARVKTVQVKEGDEVTQGQVVITLEDENLRQAAAQQRAQMAIENANQAQQRFNVSNLKLQLDRVTNLADKGFVSKAAYDSAYYALNAAKANLTGTGMAVTRATAELKQAQYVLDRTVIRAPMSGTVVSVNIKTGETAVPSATGIPGSSLLTIARKETIMVDLNVDENDVGRLALGSEAQIICPMLPDRGITGHLREIALAPRRAAEVLPINDATGRAYSVKADITGPQSGRLRQGMSCRAKIYTSSPAPILAVPVQAVLSDQTTDDDGISLPQDRRAGIRNYVFVIDGDRVARRYIRVGNADDAYQAVTSGLRRDEKVVVGPYAVLKSLVDGAKVSSKLGQGATNGATD</sequence>
<dbReference type="InterPro" id="IPR006143">
    <property type="entry name" value="RND_pump_MFP"/>
</dbReference>
<dbReference type="PANTHER" id="PTHR30469:SF33">
    <property type="entry name" value="SLR1207 PROTEIN"/>
    <property type="match status" value="1"/>
</dbReference>
<gene>
    <name evidence="3" type="ORF">H3Z74_19575</name>
</gene>
<feature type="domain" description="CzcB-like barrel-sandwich hybrid" evidence="2">
    <location>
        <begin position="58"/>
        <end position="200"/>
    </location>
</feature>
<organism evidence="3 4">
    <name type="scientific">Sphingomonas alpina</name>
    <dbReference type="NCBI Taxonomy" id="653931"/>
    <lineage>
        <taxon>Bacteria</taxon>
        <taxon>Pseudomonadati</taxon>
        <taxon>Pseudomonadota</taxon>
        <taxon>Alphaproteobacteria</taxon>
        <taxon>Sphingomonadales</taxon>
        <taxon>Sphingomonadaceae</taxon>
        <taxon>Sphingomonas</taxon>
    </lineage>
</organism>
<evidence type="ECO:0000313" key="3">
    <source>
        <dbReference type="EMBL" id="QNQ08885.1"/>
    </source>
</evidence>
<dbReference type="Gene3D" id="2.40.30.170">
    <property type="match status" value="1"/>
</dbReference>
<comment type="similarity">
    <text evidence="1">Belongs to the membrane fusion protein (MFP) (TC 8.A.1) family.</text>
</comment>
<evidence type="ECO:0000256" key="1">
    <source>
        <dbReference type="ARBA" id="ARBA00009477"/>
    </source>
</evidence>
<dbReference type="Gene3D" id="2.40.420.20">
    <property type="match status" value="1"/>
</dbReference>
<evidence type="ECO:0000313" key="4">
    <source>
        <dbReference type="Proteomes" id="UP000516148"/>
    </source>
</evidence>
<dbReference type="GO" id="GO:1990281">
    <property type="term" value="C:efflux pump complex"/>
    <property type="evidence" value="ECO:0007669"/>
    <property type="project" value="TreeGrafter"/>
</dbReference>
<dbReference type="Gene3D" id="2.40.50.100">
    <property type="match status" value="1"/>
</dbReference>
<reference evidence="3 4" key="1">
    <citation type="submission" date="2020-09" db="EMBL/GenBank/DDBJ databases">
        <title>Sphingomonas sp., a new species isolated from pork steak.</title>
        <authorList>
            <person name="Heidler von Heilborn D."/>
        </authorList>
    </citation>
    <scope>NUCLEOTIDE SEQUENCE [LARGE SCALE GENOMIC DNA]</scope>
    <source>
        <strain evidence="4">S8-3T</strain>
    </source>
</reference>
<dbReference type="InterPro" id="IPR058647">
    <property type="entry name" value="BSH_CzcB-like"/>
</dbReference>
<dbReference type="EMBL" id="CP061038">
    <property type="protein sequence ID" value="QNQ08885.1"/>
    <property type="molecule type" value="Genomic_DNA"/>
</dbReference>
<evidence type="ECO:0000259" key="2">
    <source>
        <dbReference type="Pfam" id="PF25973"/>
    </source>
</evidence>
<dbReference type="Pfam" id="PF25973">
    <property type="entry name" value="BSH_CzcB"/>
    <property type="match status" value="1"/>
</dbReference>
<dbReference type="NCBIfam" id="TIGR01730">
    <property type="entry name" value="RND_mfp"/>
    <property type="match status" value="1"/>
</dbReference>
<dbReference type="Proteomes" id="UP000516148">
    <property type="component" value="Chromosome"/>
</dbReference>
<keyword evidence="4" id="KW-1185">Reference proteome</keyword>
<accession>A0A7H0LGT2</accession>
<dbReference type="Gene3D" id="1.10.287.470">
    <property type="entry name" value="Helix hairpin bin"/>
    <property type="match status" value="1"/>
</dbReference>
<dbReference type="KEGG" id="spap:H3Z74_19575"/>
<protein>
    <submittedName>
        <fullName evidence="3">Efflux RND transporter periplasmic adaptor subunit</fullName>
    </submittedName>
</protein>
<name>A0A7H0LGT2_9SPHN</name>
<proteinExistence type="inferred from homology"/>
<dbReference type="AlphaFoldDB" id="A0A7H0LGT2"/>
<dbReference type="RefSeq" id="WP_187761211.1">
    <property type="nucleotide sequence ID" value="NZ_CP061038.1"/>
</dbReference>
<dbReference type="GO" id="GO:0015562">
    <property type="term" value="F:efflux transmembrane transporter activity"/>
    <property type="evidence" value="ECO:0007669"/>
    <property type="project" value="TreeGrafter"/>
</dbReference>
<dbReference type="PANTHER" id="PTHR30469">
    <property type="entry name" value="MULTIDRUG RESISTANCE PROTEIN MDTA"/>
    <property type="match status" value="1"/>
</dbReference>